<dbReference type="GO" id="GO:0032259">
    <property type="term" value="P:methylation"/>
    <property type="evidence" value="ECO:0007669"/>
    <property type="project" value="UniProtKB-KW"/>
</dbReference>
<reference evidence="2 3" key="1">
    <citation type="submission" date="2015-06" db="EMBL/GenBank/DDBJ databases">
        <title>Genome sequence of the organohalide-respiring Dehalogenimonas alkenigignens type strain (IP3-3T).</title>
        <authorList>
            <person name="Key T.A."/>
            <person name="Richmond D.P."/>
            <person name="Bowman K.S."/>
            <person name="Cho Y.-J."/>
            <person name="Chun J."/>
            <person name="da Costa M.S."/>
            <person name="Rainey F.A."/>
            <person name="Moe W.M."/>
        </authorList>
    </citation>
    <scope>NUCLEOTIDE SEQUENCE [LARGE SCALE GENOMIC DNA]</scope>
    <source>
        <strain evidence="2 3">IP3-3</strain>
    </source>
</reference>
<evidence type="ECO:0000259" key="1">
    <source>
        <dbReference type="Pfam" id="PF08241"/>
    </source>
</evidence>
<dbReference type="PANTHER" id="PTHR43591:SF24">
    <property type="entry name" value="2-METHOXY-6-POLYPRENYL-1,4-BENZOQUINOL METHYLASE, MITOCHONDRIAL"/>
    <property type="match status" value="1"/>
</dbReference>
<proteinExistence type="predicted"/>
<dbReference type="RefSeq" id="WP_058438150.1">
    <property type="nucleotide sequence ID" value="NZ_KQ758903.1"/>
</dbReference>
<dbReference type="Pfam" id="PF08241">
    <property type="entry name" value="Methyltransf_11"/>
    <property type="match status" value="1"/>
</dbReference>
<name>A0A0W0GG45_9CHLR</name>
<gene>
    <name evidence="2" type="ORF">DEALK_03630</name>
</gene>
<comment type="caution">
    <text evidence="2">The sequence shown here is derived from an EMBL/GenBank/DDBJ whole genome shotgun (WGS) entry which is preliminary data.</text>
</comment>
<dbReference type="STRING" id="1217799.DEALK_03630"/>
<keyword evidence="2" id="KW-0830">Ubiquinone</keyword>
<organism evidence="2 3">
    <name type="scientific">Dehalogenimonas alkenigignens</name>
    <dbReference type="NCBI Taxonomy" id="1217799"/>
    <lineage>
        <taxon>Bacteria</taxon>
        <taxon>Bacillati</taxon>
        <taxon>Chloroflexota</taxon>
        <taxon>Dehalococcoidia</taxon>
        <taxon>Dehalococcoidales</taxon>
        <taxon>Dehalococcoidaceae</taxon>
        <taxon>Dehalogenimonas</taxon>
    </lineage>
</organism>
<dbReference type="OrthoDB" id="162577at2"/>
<accession>A0A0W0GG45</accession>
<evidence type="ECO:0000313" key="2">
    <source>
        <dbReference type="EMBL" id="KTB47518.1"/>
    </source>
</evidence>
<dbReference type="EMBL" id="LFDV01000002">
    <property type="protein sequence ID" value="KTB47518.1"/>
    <property type="molecule type" value="Genomic_DNA"/>
</dbReference>
<dbReference type="Proteomes" id="UP000053947">
    <property type="component" value="Unassembled WGS sequence"/>
</dbReference>
<keyword evidence="2" id="KW-0489">Methyltransferase</keyword>
<keyword evidence="2" id="KW-0808">Transferase</keyword>
<dbReference type="AlphaFoldDB" id="A0A0W0GG45"/>
<dbReference type="PANTHER" id="PTHR43591">
    <property type="entry name" value="METHYLTRANSFERASE"/>
    <property type="match status" value="1"/>
</dbReference>
<protein>
    <submittedName>
        <fullName evidence="2">Methylase involved in ubiquinone/menaquinone biosynthesis</fullName>
    </submittedName>
</protein>
<dbReference type="GO" id="GO:0008757">
    <property type="term" value="F:S-adenosylmethionine-dependent methyltransferase activity"/>
    <property type="evidence" value="ECO:0007669"/>
    <property type="project" value="InterPro"/>
</dbReference>
<evidence type="ECO:0000313" key="3">
    <source>
        <dbReference type="Proteomes" id="UP000053947"/>
    </source>
</evidence>
<keyword evidence="3" id="KW-1185">Reference proteome</keyword>
<sequence>MTNNHFETGNAARLDNPGRIAELRIPELLRKAGGVKAGTVCVDLGCGTGTFALPMAEIVGTVGYVYAVDDSDAMLDILKSRKPPKNVLPVKSDFTKTGLDDGIAEFCLAAFILHETKEPQKALDEAYRLLKSGGRLLAMEWRAEFDSPGPPQKIRISAEKIEAMFRRAGFKDFRCDNWTEKHYYSLGLK</sequence>
<dbReference type="InterPro" id="IPR029063">
    <property type="entry name" value="SAM-dependent_MTases_sf"/>
</dbReference>
<dbReference type="CDD" id="cd02440">
    <property type="entry name" value="AdoMet_MTases"/>
    <property type="match status" value="1"/>
</dbReference>
<dbReference type="InterPro" id="IPR013216">
    <property type="entry name" value="Methyltransf_11"/>
</dbReference>
<feature type="domain" description="Methyltransferase type 11" evidence="1">
    <location>
        <begin position="42"/>
        <end position="137"/>
    </location>
</feature>
<dbReference type="SUPFAM" id="SSF53335">
    <property type="entry name" value="S-adenosyl-L-methionine-dependent methyltransferases"/>
    <property type="match status" value="1"/>
</dbReference>
<dbReference type="Gene3D" id="3.40.50.150">
    <property type="entry name" value="Vaccinia Virus protein VP39"/>
    <property type="match status" value="1"/>
</dbReference>